<feature type="domain" description="C2" evidence="2">
    <location>
        <begin position="712"/>
        <end position="864"/>
    </location>
</feature>
<feature type="region of interest" description="Disordered" evidence="1">
    <location>
        <begin position="678"/>
        <end position="700"/>
    </location>
</feature>
<reference evidence="3" key="1">
    <citation type="submission" date="2020-08" db="EMBL/GenBank/DDBJ databases">
        <title>Genome sequencing and assembly of the red palm weevil Rhynchophorus ferrugineus.</title>
        <authorList>
            <person name="Dias G.B."/>
            <person name="Bergman C.M."/>
            <person name="Manee M."/>
        </authorList>
    </citation>
    <scope>NUCLEOTIDE SEQUENCE</scope>
    <source>
        <strain evidence="3">AA-2017</strain>
        <tissue evidence="3">Whole larva</tissue>
    </source>
</reference>
<gene>
    <name evidence="3" type="ORF">GWI33_010521</name>
</gene>
<dbReference type="GO" id="GO:0061511">
    <property type="term" value="P:centriole elongation"/>
    <property type="evidence" value="ECO:0007669"/>
    <property type="project" value="TreeGrafter"/>
</dbReference>
<accession>A0A834J1U7</accession>
<proteinExistence type="predicted"/>
<dbReference type="Proteomes" id="UP000625711">
    <property type="component" value="Unassembled WGS sequence"/>
</dbReference>
<dbReference type="GO" id="GO:0034451">
    <property type="term" value="C:centriolar satellite"/>
    <property type="evidence" value="ECO:0007669"/>
    <property type="project" value="TreeGrafter"/>
</dbReference>
<protein>
    <recommendedName>
        <fullName evidence="2">C2 domain-containing protein</fullName>
    </recommendedName>
</protein>
<dbReference type="PANTHER" id="PTHR21254">
    <property type="entry name" value="C2 DOMAIN-CONTAINING PROTEIN 3"/>
    <property type="match status" value="1"/>
</dbReference>
<keyword evidence="4" id="KW-1185">Reference proteome</keyword>
<dbReference type="GO" id="GO:0071539">
    <property type="term" value="P:protein localization to centrosome"/>
    <property type="evidence" value="ECO:0007669"/>
    <property type="project" value="TreeGrafter"/>
</dbReference>
<feature type="compositionally biased region" description="Polar residues" evidence="1">
    <location>
        <begin position="1097"/>
        <end position="1108"/>
    </location>
</feature>
<dbReference type="Pfam" id="PF00168">
    <property type="entry name" value="C2"/>
    <property type="match status" value="1"/>
</dbReference>
<feature type="compositionally biased region" description="Polar residues" evidence="1">
    <location>
        <begin position="1117"/>
        <end position="1141"/>
    </location>
</feature>
<dbReference type="EMBL" id="JAACXV010000052">
    <property type="protein sequence ID" value="KAF7285522.1"/>
    <property type="molecule type" value="Genomic_DNA"/>
</dbReference>
<sequence length="1141" mass="129644">MSFKDKKIDKKLVEHILEQGQKLRTSMIESILKNDPFNKETVNEKCYNTPRSSNGSINYQIKELEVASDVFKDLNVCENQLLSERYENACYATEKSVVCSCSTCLAYSVKCLKCDLRRAKSKDSIVIPKQKPIKKELLEYGDCLKIQLHSIYLNTQGLKKVTHDLPNRTLHSYNETYILEYSIPKIFLTKHRKSTGRNCLENDNYSRIIGRRTNDVIPFKRTLIHNVINISLCGEEEWCINFIIKYKNSINKTFQLLGVAKFNMENLIYKEDLTCSETLPIYLTEKSPIVIGTLKLTIQLGCGRVFFGKEFIDAVNFKYKTSSVENVKINKNSKHTTSKEVQTCKCDLRGHEIFCKSSDDKQCDTLYKTGYQKNLNSIRAVPPDSIKSVYFKDTQIDWQKKWLDTKKEIPKKDQLLFGFIYISEAQFSNAVCDSYLVCQPFCQSEQTFSKIVYSNGNPVYNFYQIVPLIYEDQILERLRDNFISIEFWEKKQISSRPFGISSVPLHQFYIAYRNSAIFPHLQKNKLPIIGTDWWEPINSTSDNSVIGQVHVLTALGTREQITNLEIERGFKNDVVRAKFPNSRKSSVTLVKKDTNKNVAHLKSNIDNTVLTSNKENLQSNHNISDLSNKVDKAIQSDFVPTMDLKKDSPNTTRTQEILCNFLKHLEQKSKPVFMETSTNTEPSITAPTVPRGLNNEASTGTSCVRKTSDLLDTLQKAISLEGQQNKIVDQAANIRVAVSINCANQLPNRRKLKSKCKRIKSKSPKQDDNIMPSTYVTFETMPGRPVEITNVFPKSTAPQWNYKCEVSLPIDMITNDQKRLIFKVWKKSTNAVLQPNTQTDVVLGFAAVDLSVLKAGLPSIQGWFNIMDFSGKCNGQINIHINPLENVQKIFSNTACNMYEDNYKMQLLPTLTTGIEDTNEPLNRALKRKFTELDEITQRLRSRLSEVVQEDSEESNDDMAEEFENDINNLCIEEDFDLINFEEEARKFNDNYNNQKSTSKNNLLCLAEQPSGAKNVDTILDNDEKSKTADPVASNCTSESSLDAELLKGKEKIDHLLKKLTLATAESQTTSSCSLNKDSAITVGWNPEKCDFIQSESTDAISSSTDNGNLKVDDGSETSVFTNFSVDNRPNPDGQGSSNEL</sequence>
<dbReference type="OrthoDB" id="79771at2759"/>
<name>A0A834J1U7_RHYFE</name>
<dbReference type="PANTHER" id="PTHR21254:SF1">
    <property type="entry name" value="C2 DOMAIN-CONTAINING PROTEIN 3"/>
    <property type="match status" value="1"/>
</dbReference>
<evidence type="ECO:0000313" key="4">
    <source>
        <dbReference type="Proteomes" id="UP000625711"/>
    </source>
</evidence>
<evidence type="ECO:0000259" key="2">
    <source>
        <dbReference type="PROSITE" id="PS50004"/>
    </source>
</evidence>
<dbReference type="SUPFAM" id="SSF49562">
    <property type="entry name" value="C2 domain (Calcium/lipid-binding domain, CaLB)"/>
    <property type="match status" value="1"/>
</dbReference>
<comment type="caution">
    <text evidence="3">The sequence shown here is derived from an EMBL/GenBank/DDBJ whole genome shotgun (WGS) entry which is preliminary data.</text>
</comment>
<dbReference type="GO" id="GO:0005814">
    <property type="term" value="C:centriole"/>
    <property type="evidence" value="ECO:0007669"/>
    <property type="project" value="TreeGrafter"/>
</dbReference>
<dbReference type="InterPro" id="IPR000008">
    <property type="entry name" value="C2_dom"/>
</dbReference>
<dbReference type="Gene3D" id="2.60.40.150">
    <property type="entry name" value="C2 domain"/>
    <property type="match status" value="1"/>
</dbReference>
<organism evidence="3 4">
    <name type="scientific">Rhynchophorus ferrugineus</name>
    <name type="common">Red palm weevil</name>
    <name type="synonym">Curculio ferrugineus</name>
    <dbReference type="NCBI Taxonomy" id="354439"/>
    <lineage>
        <taxon>Eukaryota</taxon>
        <taxon>Metazoa</taxon>
        <taxon>Ecdysozoa</taxon>
        <taxon>Arthropoda</taxon>
        <taxon>Hexapoda</taxon>
        <taxon>Insecta</taxon>
        <taxon>Pterygota</taxon>
        <taxon>Neoptera</taxon>
        <taxon>Endopterygota</taxon>
        <taxon>Coleoptera</taxon>
        <taxon>Polyphaga</taxon>
        <taxon>Cucujiformia</taxon>
        <taxon>Curculionidae</taxon>
        <taxon>Dryophthorinae</taxon>
        <taxon>Rhynchophorus</taxon>
    </lineage>
</organism>
<dbReference type="CDD" id="cd00030">
    <property type="entry name" value="C2"/>
    <property type="match status" value="1"/>
</dbReference>
<evidence type="ECO:0000313" key="3">
    <source>
        <dbReference type="EMBL" id="KAF7285522.1"/>
    </source>
</evidence>
<evidence type="ECO:0000256" key="1">
    <source>
        <dbReference type="SAM" id="MobiDB-lite"/>
    </source>
</evidence>
<dbReference type="AlphaFoldDB" id="A0A834J1U7"/>
<dbReference type="InterPro" id="IPR035892">
    <property type="entry name" value="C2_domain_sf"/>
</dbReference>
<feature type="region of interest" description="Disordered" evidence="1">
    <location>
        <begin position="1097"/>
        <end position="1141"/>
    </location>
</feature>
<dbReference type="SMART" id="SM00239">
    <property type="entry name" value="C2"/>
    <property type="match status" value="2"/>
</dbReference>
<dbReference type="PROSITE" id="PS50004">
    <property type="entry name" value="C2"/>
    <property type="match status" value="1"/>
</dbReference>
<dbReference type="GO" id="GO:0060271">
    <property type="term" value="P:cilium assembly"/>
    <property type="evidence" value="ECO:0007669"/>
    <property type="project" value="TreeGrafter"/>
</dbReference>